<name>A0A8K0VS05_9PLEO</name>
<comment type="caution">
    <text evidence="1">The sequence shown here is derived from an EMBL/GenBank/DDBJ whole genome shotgun (WGS) entry which is preliminary data.</text>
</comment>
<accession>A0A8K0VS05</accession>
<dbReference type="Proteomes" id="UP000813461">
    <property type="component" value="Unassembled WGS sequence"/>
</dbReference>
<proteinExistence type="predicted"/>
<protein>
    <submittedName>
        <fullName evidence="1">Uncharacterized protein</fullName>
    </submittedName>
</protein>
<keyword evidence="2" id="KW-1185">Reference proteome</keyword>
<evidence type="ECO:0000313" key="2">
    <source>
        <dbReference type="Proteomes" id="UP000813461"/>
    </source>
</evidence>
<organism evidence="1 2">
    <name type="scientific">Paraphoma chrysanthemicola</name>
    <dbReference type="NCBI Taxonomy" id="798071"/>
    <lineage>
        <taxon>Eukaryota</taxon>
        <taxon>Fungi</taxon>
        <taxon>Dikarya</taxon>
        <taxon>Ascomycota</taxon>
        <taxon>Pezizomycotina</taxon>
        <taxon>Dothideomycetes</taxon>
        <taxon>Pleosporomycetidae</taxon>
        <taxon>Pleosporales</taxon>
        <taxon>Pleosporineae</taxon>
        <taxon>Phaeosphaeriaceae</taxon>
        <taxon>Paraphoma</taxon>
    </lineage>
</organism>
<sequence>HFPHNVFRITYQCPVPAVSNEPVTKSWIIDATGAQFNIHTTCLEEAEYMSRYVDKVTSVNPAGIAKAMYDELCACPGLAGLHHLQRRSSAHSIQIGIFRWKSTCSLTLSSLLRLPEKEYCAATKKLLDLVEKEVKVFTLIW</sequence>
<reference evidence="1" key="1">
    <citation type="journal article" date="2021" name="Nat. Commun.">
        <title>Genetic determinants of endophytism in the Arabidopsis root mycobiome.</title>
        <authorList>
            <person name="Mesny F."/>
            <person name="Miyauchi S."/>
            <person name="Thiergart T."/>
            <person name="Pickel B."/>
            <person name="Atanasova L."/>
            <person name="Karlsson M."/>
            <person name="Huettel B."/>
            <person name="Barry K.W."/>
            <person name="Haridas S."/>
            <person name="Chen C."/>
            <person name="Bauer D."/>
            <person name="Andreopoulos W."/>
            <person name="Pangilinan J."/>
            <person name="LaButti K."/>
            <person name="Riley R."/>
            <person name="Lipzen A."/>
            <person name="Clum A."/>
            <person name="Drula E."/>
            <person name="Henrissat B."/>
            <person name="Kohler A."/>
            <person name="Grigoriev I.V."/>
            <person name="Martin F.M."/>
            <person name="Hacquard S."/>
        </authorList>
    </citation>
    <scope>NUCLEOTIDE SEQUENCE</scope>
    <source>
        <strain evidence="1">MPI-SDFR-AT-0120</strain>
    </source>
</reference>
<dbReference type="AlphaFoldDB" id="A0A8K0VS05"/>
<gene>
    <name evidence="1" type="ORF">FB567DRAFT_411347</name>
</gene>
<feature type="non-terminal residue" evidence="1">
    <location>
        <position position="1"/>
    </location>
</feature>
<feature type="non-terminal residue" evidence="1">
    <location>
        <position position="141"/>
    </location>
</feature>
<dbReference type="EMBL" id="JAGMVJ010000029">
    <property type="protein sequence ID" value="KAH7069421.1"/>
    <property type="molecule type" value="Genomic_DNA"/>
</dbReference>
<evidence type="ECO:0000313" key="1">
    <source>
        <dbReference type="EMBL" id="KAH7069421.1"/>
    </source>
</evidence>